<dbReference type="Pfam" id="PF00989">
    <property type="entry name" value="PAS"/>
    <property type="match status" value="1"/>
</dbReference>
<dbReference type="InterPro" id="IPR029787">
    <property type="entry name" value="Nucleotide_cyclase"/>
</dbReference>
<dbReference type="PROSITE" id="PS50112">
    <property type="entry name" value="PAS"/>
    <property type="match status" value="1"/>
</dbReference>
<organism evidence="3">
    <name type="scientific">marine metagenome</name>
    <dbReference type="NCBI Taxonomy" id="408172"/>
    <lineage>
        <taxon>unclassified sequences</taxon>
        <taxon>metagenomes</taxon>
        <taxon>ecological metagenomes</taxon>
    </lineage>
</organism>
<dbReference type="InterPro" id="IPR029016">
    <property type="entry name" value="GAF-like_dom_sf"/>
</dbReference>
<dbReference type="GO" id="GO:0006171">
    <property type="term" value="P:cAMP biosynthetic process"/>
    <property type="evidence" value="ECO:0007669"/>
    <property type="project" value="TreeGrafter"/>
</dbReference>
<evidence type="ECO:0000259" key="1">
    <source>
        <dbReference type="PROSITE" id="PS50112"/>
    </source>
</evidence>
<evidence type="ECO:0000313" key="3">
    <source>
        <dbReference type="EMBL" id="SVC12103.1"/>
    </source>
</evidence>
<dbReference type="InterPro" id="IPR001054">
    <property type="entry name" value="A/G_cyclase"/>
</dbReference>
<dbReference type="PANTHER" id="PTHR43081">
    <property type="entry name" value="ADENYLATE CYCLASE, TERMINAL-DIFFERENTIATION SPECIFIC-RELATED"/>
    <property type="match status" value="1"/>
</dbReference>
<dbReference type="SUPFAM" id="SSF55785">
    <property type="entry name" value="PYP-like sensor domain (PAS domain)"/>
    <property type="match status" value="1"/>
</dbReference>
<dbReference type="InterPro" id="IPR000014">
    <property type="entry name" value="PAS"/>
</dbReference>
<dbReference type="Gene3D" id="3.30.70.1230">
    <property type="entry name" value="Nucleotide cyclase"/>
    <property type="match status" value="1"/>
</dbReference>
<dbReference type="SUPFAM" id="SSF55781">
    <property type="entry name" value="GAF domain-like"/>
    <property type="match status" value="1"/>
</dbReference>
<dbReference type="PROSITE" id="PS50125">
    <property type="entry name" value="GUANYLATE_CYCLASE_2"/>
    <property type="match status" value="1"/>
</dbReference>
<dbReference type="InterPro" id="IPR050697">
    <property type="entry name" value="Adenylyl/Guanylyl_Cyclase_3/4"/>
</dbReference>
<protein>
    <recommendedName>
        <fullName evidence="4">Guanylate cyclase domain-containing protein</fullName>
    </recommendedName>
</protein>
<feature type="domain" description="Guanylate cyclase" evidence="2">
    <location>
        <begin position="347"/>
        <end position="438"/>
    </location>
</feature>
<dbReference type="InterPro" id="IPR013767">
    <property type="entry name" value="PAS_fold"/>
</dbReference>
<proteinExistence type="predicted"/>
<feature type="non-terminal residue" evidence="3">
    <location>
        <position position="438"/>
    </location>
</feature>
<dbReference type="CDD" id="cd00130">
    <property type="entry name" value="PAS"/>
    <property type="match status" value="1"/>
</dbReference>
<dbReference type="CDD" id="cd07302">
    <property type="entry name" value="CHD"/>
    <property type="match status" value="1"/>
</dbReference>
<dbReference type="PANTHER" id="PTHR43081:SF1">
    <property type="entry name" value="ADENYLATE CYCLASE, TERMINAL-DIFFERENTIATION SPECIFIC"/>
    <property type="match status" value="1"/>
</dbReference>
<dbReference type="Pfam" id="PF01590">
    <property type="entry name" value="GAF"/>
    <property type="match status" value="1"/>
</dbReference>
<dbReference type="Pfam" id="PF00211">
    <property type="entry name" value="Guanylate_cyc"/>
    <property type="match status" value="1"/>
</dbReference>
<dbReference type="InterPro" id="IPR003018">
    <property type="entry name" value="GAF"/>
</dbReference>
<sequence>TKKDLELLEAMTEQASIALQSAQFVEQMQKNRNEEKKLLDVVSEVTAEIDLPTMLSKVMGEATKMLNADRSSIFLNDPKTNELWLQIGDGLESTQIRFPNHLGIAGTVFTSGETINIPHAYADLRFNPDFDKQTGYFTRSILCVPIINKDRVILGVTQVLNKRGGPFTEEDEQRLKAFTAQISVGLENAQLFADVQNMKNYNDSILQSAASGVITLDEDEKIITCNEAGLRILNITESEILQKPAVDFFIGKNEWLMERINKVQDEQQTDTFVDVAYQTDDQTLSLNGTVAPLISMDEKKLGVMVMLEDISTEKRMKSTMSRYMDPGLAEQLLEGDDNLGGEEKKATILFSDVRGFTTITEQLGAQGTVQLLNDYFTIMVDSITNQGGMLDKFIGDAIMAAFGLPFSTDDDEDRALRASIDMITNLWEWNEVRAENGL</sequence>
<gene>
    <name evidence="3" type="ORF">METZ01_LOCUS264957</name>
</gene>
<feature type="non-terminal residue" evidence="3">
    <location>
        <position position="1"/>
    </location>
</feature>
<dbReference type="AlphaFoldDB" id="A0A382JLQ2"/>
<dbReference type="InterPro" id="IPR035965">
    <property type="entry name" value="PAS-like_dom_sf"/>
</dbReference>
<evidence type="ECO:0008006" key="4">
    <source>
        <dbReference type="Google" id="ProtNLM"/>
    </source>
</evidence>
<dbReference type="Gene3D" id="3.30.450.20">
    <property type="entry name" value="PAS domain"/>
    <property type="match status" value="1"/>
</dbReference>
<dbReference type="SMART" id="SM00091">
    <property type="entry name" value="PAS"/>
    <property type="match status" value="1"/>
</dbReference>
<dbReference type="GO" id="GO:0035556">
    <property type="term" value="P:intracellular signal transduction"/>
    <property type="evidence" value="ECO:0007669"/>
    <property type="project" value="InterPro"/>
</dbReference>
<evidence type="ECO:0000259" key="2">
    <source>
        <dbReference type="PROSITE" id="PS50125"/>
    </source>
</evidence>
<reference evidence="3" key="1">
    <citation type="submission" date="2018-05" db="EMBL/GenBank/DDBJ databases">
        <authorList>
            <person name="Lanie J.A."/>
            <person name="Ng W.-L."/>
            <person name="Kazmierczak K.M."/>
            <person name="Andrzejewski T.M."/>
            <person name="Davidsen T.M."/>
            <person name="Wayne K.J."/>
            <person name="Tettelin H."/>
            <person name="Glass J.I."/>
            <person name="Rusch D."/>
            <person name="Podicherti R."/>
            <person name="Tsui H.-C.T."/>
            <person name="Winkler M.E."/>
        </authorList>
    </citation>
    <scope>NUCLEOTIDE SEQUENCE</scope>
</reference>
<dbReference type="Gene3D" id="3.30.450.40">
    <property type="match status" value="2"/>
</dbReference>
<feature type="domain" description="PAS" evidence="1">
    <location>
        <begin position="198"/>
        <end position="246"/>
    </location>
</feature>
<accession>A0A382JLQ2</accession>
<dbReference type="SUPFAM" id="SSF55073">
    <property type="entry name" value="Nucleotide cyclase"/>
    <property type="match status" value="1"/>
</dbReference>
<dbReference type="GO" id="GO:0006355">
    <property type="term" value="P:regulation of DNA-templated transcription"/>
    <property type="evidence" value="ECO:0007669"/>
    <property type="project" value="InterPro"/>
</dbReference>
<dbReference type="SMART" id="SM00065">
    <property type="entry name" value="GAF"/>
    <property type="match status" value="1"/>
</dbReference>
<name>A0A382JLQ2_9ZZZZ</name>
<dbReference type="NCBIfam" id="TIGR00229">
    <property type="entry name" value="sensory_box"/>
    <property type="match status" value="1"/>
</dbReference>
<dbReference type="EMBL" id="UINC01074677">
    <property type="protein sequence ID" value="SVC12103.1"/>
    <property type="molecule type" value="Genomic_DNA"/>
</dbReference>